<dbReference type="AlphaFoldDB" id="A0A915HU12"/>
<dbReference type="InterPro" id="IPR021109">
    <property type="entry name" value="Peptidase_aspartic_dom_sf"/>
</dbReference>
<protein>
    <submittedName>
        <fullName evidence="2">Aspartic peptidase DDI1-type domain-containing protein</fullName>
    </submittedName>
</protein>
<reference evidence="2" key="1">
    <citation type="submission" date="2022-11" db="UniProtKB">
        <authorList>
            <consortium name="WormBaseParasite"/>
        </authorList>
    </citation>
    <scope>IDENTIFICATION</scope>
</reference>
<accession>A0A915HU12</accession>
<proteinExistence type="predicted"/>
<name>A0A915HU12_ROMCU</name>
<dbReference type="Gene3D" id="2.40.70.10">
    <property type="entry name" value="Acid Proteases"/>
    <property type="match status" value="1"/>
</dbReference>
<organism evidence="1 2">
    <name type="scientific">Romanomermis culicivorax</name>
    <name type="common">Nematode worm</name>
    <dbReference type="NCBI Taxonomy" id="13658"/>
    <lineage>
        <taxon>Eukaryota</taxon>
        <taxon>Metazoa</taxon>
        <taxon>Ecdysozoa</taxon>
        <taxon>Nematoda</taxon>
        <taxon>Enoplea</taxon>
        <taxon>Dorylaimia</taxon>
        <taxon>Mermithida</taxon>
        <taxon>Mermithoidea</taxon>
        <taxon>Mermithidae</taxon>
        <taxon>Romanomermis</taxon>
    </lineage>
</organism>
<sequence>MDTGAQWSILSSGLVKCMFVKQSLQLLICGKIKVADGAVVNIHGSVVVTMESLFSEHMIKCVILDDDGNDQCIIGTNFLAHLDIQAILNFKENYIEIQDVKLLLKVIASVRPQMELFLNATNNNLLKEIPAEE</sequence>
<evidence type="ECO:0000313" key="2">
    <source>
        <dbReference type="WBParaSite" id="nRc.2.0.1.t04892-RA"/>
    </source>
</evidence>
<keyword evidence="1" id="KW-1185">Reference proteome</keyword>
<evidence type="ECO:0000313" key="1">
    <source>
        <dbReference type="Proteomes" id="UP000887565"/>
    </source>
</evidence>
<dbReference type="WBParaSite" id="nRc.2.0.1.t04892-RA">
    <property type="protein sequence ID" value="nRc.2.0.1.t04892-RA"/>
    <property type="gene ID" value="nRc.2.0.1.g04892"/>
</dbReference>
<dbReference type="Proteomes" id="UP000887565">
    <property type="component" value="Unplaced"/>
</dbReference>
<dbReference type="SUPFAM" id="SSF50630">
    <property type="entry name" value="Acid proteases"/>
    <property type="match status" value="1"/>
</dbReference>